<proteinExistence type="predicted"/>
<evidence type="ECO:0000313" key="1">
    <source>
        <dbReference type="EMBL" id="CAL1292332.1"/>
    </source>
</evidence>
<organism evidence="1 2">
    <name type="scientific">Larinioides sclopetarius</name>
    <dbReference type="NCBI Taxonomy" id="280406"/>
    <lineage>
        <taxon>Eukaryota</taxon>
        <taxon>Metazoa</taxon>
        <taxon>Ecdysozoa</taxon>
        <taxon>Arthropoda</taxon>
        <taxon>Chelicerata</taxon>
        <taxon>Arachnida</taxon>
        <taxon>Araneae</taxon>
        <taxon>Araneomorphae</taxon>
        <taxon>Entelegynae</taxon>
        <taxon>Araneoidea</taxon>
        <taxon>Araneidae</taxon>
        <taxon>Larinioides</taxon>
    </lineage>
</organism>
<gene>
    <name evidence="1" type="ORF">LARSCL_LOCUS17594</name>
</gene>
<keyword evidence="2" id="KW-1185">Reference proteome</keyword>
<evidence type="ECO:0000313" key="2">
    <source>
        <dbReference type="Proteomes" id="UP001497382"/>
    </source>
</evidence>
<reference evidence="1 2" key="1">
    <citation type="submission" date="2024-04" db="EMBL/GenBank/DDBJ databases">
        <authorList>
            <person name="Rising A."/>
            <person name="Reimegard J."/>
            <person name="Sonavane S."/>
            <person name="Akerstrom W."/>
            <person name="Nylinder S."/>
            <person name="Hedman E."/>
            <person name="Kallberg Y."/>
        </authorList>
    </citation>
    <scope>NUCLEOTIDE SEQUENCE [LARGE SCALE GENOMIC DNA]</scope>
</reference>
<protein>
    <submittedName>
        <fullName evidence="1">Uncharacterized protein</fullName>
    </submittedName>
</protein>
<comment type="caution">
    <text evidence="1">The sequence shown here is derived from an EMBL/GenBank/DDBJ whole genome shotgun (WGS) entry which is preliminary data.</text>
</comment>
<dbReference type="AlphaFoldDB" id="A0AAV2B8C9"/>
<dbReference type="Proteomes" id="UP001497382">
    <property type="component" value="Unassembled WGS sequence"/>
</dbReference>
<name>A0AAV2B8C9_9ARAC</name>
<sequence length="42" mass="4801">MCTKQVNQRLVWISSTWTPRSSMEKTFKGGGDCGDQRHLPSF</sequence>
<accession>A0AAV2B8C9</accession>
<dbReference type="EMBL" id="CAXIEN010000303">
    <property type="protein sequence ID" value="CAL1292332.1"/>
    <property type="molecule type" value="Genomic_DNA"/>
</dbReference>